<organism evidence="3 4">
    <name type="scientific">Albugo candida</name>
    <dbReference type="NCBI Taxonomy" id="65357"/>
    <lineage>
        <taxon>Eukaryota</taxon>
        <taxon>Sar</taxon>
        <taxon>Stramenopiles</taxon>
        <taxon>Oomycota</taxon>
        <taxon>Peronosporomycetes</taxon>
        <taxon>Albuginales</taxon>
        <taxon>Albuginaceae</taxon>
        <taxon>Albugo</taxon>
    </lineage>
</organism>
<feature type="region of interest" description="Disordered" evidence="1">
    <location>
        <begin position="122"/>
        <end position="225"/>
    </location>
</feature>
<feature type="region of interest" description="Disordered" evidence="1">
    <location>
        <begin position="238"/>
        <end position="257"/>
    </location>
</feature>
<proteinExistence type="predicted"/>
<comment type="caution">
    <text evidence="3">The sequence shown here is derived from an EMBL/GenBank/DDBJ whole genome shotgun (WGS) entry which is preliminary data.</text>
</comment>
<dbReference type="EMBL" id="CAIX01000439">
    <property type="protein sequence ID" value="CCI50268.1"/>
    <property type="molecule type" value="Genomic_DNA"/>
</dbReference>
<feature type="compositionally biased region" description="Basic and acidic residues" evidence="1">
    <location>
        <begin position="30"/>
        <end position="44"/>
    </location>
</feature>
<feature type="compositionally biased region" description="Acidic residues" evidence="1">
    <location>
        <begin position="278"/>
        <end position="292"/>
    </location>
</feature>
<feature type="region of interest" description="Disordered" evidence="1">
    <location>
        <begin position="273"/>
        <end position="293"/>
    </location>
</feature>
<sequence length="459" mass="53677">MALFSKKDLGLLLPDDVPGDPISLRHTRKKDTPQEDFRPPEPKIDLTKKVYRYRAGKVPQFALNQEEAEKEHEERIDKLPNIRIKNQTKADRQRFRAKIVASAPNSHSDGSKFQQLCEETKKVDIQPEIKRPITTALLESDSDTQESDFEERRATIRKKVLEKRSDSPSREQDKDAGLLQASFEQHTTRADTLCSSDSEMETDSDDDDEEESDSPSLMKPVFIPRDARKTHSLQLAIDQNYDQQQQKEAEKLALRKKETKKLVLSEVQLKQTEKTDLTDTEMPDDTDGILPDEEYKAWEIRELKRIKRDRDQAVRQEQDRQETQRRRNLTEEERQAEDRKLKKNEPKEKKKWKFLQKYYHKGAFYVDDDSVQKNEDVRKRDTSGATLEDKHNKEILPIVMQVKNFGRAGRTKYTHLVDQDTTGRDSLWTKNDEIRAKYSTKIGGVRNLEDHAAKKRKTE</sequence>
<accession>A0A024GTI8</accession>
<keyword evidence="4" id="KW-1185">Reference proteome</keyword>
<feature type="region of interest" description="Disordered" evidence="1">
    <location>
        <begin position="1"/>
        <end position="44"/>
    </location>
</feature>
<dbReference type="AlphaFoldDB" id="A0A024GTI8"/>
<feature type="domain" description="Micro-fibrillar-associated protein 1 C-terminal" evidence="2">
    <location>
        <begin position="208"/>
        <end position="421"/>
    </location>
</feature>
<feature type="compositionally biased region" description="Basic and acidic residues" evidence="1">
    <location>
        <begin position="245"/>
        <end position="257"/>
    </location>
</feature>
<dbReference type="InParanoid" id="A0A024GTI8"/>
<dbReference type="InterPro" id="IPR033194">
    <property type="entry name" value="MFAP1"/>
</dbReference>
<evidence type="ECO:0000313" key="3">
    <source>
        <dbReference type="EMBL" id="CCI50268.1"/>
    </source>
</evidence>
<feature type="compositionally biased region" description="Low complexity" evidence="1">
    <location>
        <begin position="10"/>
        <end position="21"/>
    </location>
</feature>
<dbReference type="PANTHER" id="PTHR15327">
    <property type="entry name" value="MICROFIBRIL-ASSOCIATED PROTEIN"/>
    <property type="match status" value="1"/>
</dbReference>
<gene>
    <name evidence="3" type="ORF">BN9_119160</name>
</gene>
<feature type="region of interest" description="Disordered" evidence="1">
    <location>
        <begin position="309"/>
        <end position="346"/>
    </location>
</feature>
<evidence type="ECO:0000256" key="1">
    <source>
        <dbReference type="SAM" id="MobiDB-lite"/>
    </source>
</evidence>
<feature type="compositionally biased region" description="Acidic residues" evidence="1">
    <location>
        <begin position="140"/>
        <end position="149"/>
    </location>
</feature>
<name>A0A024GTI8_9STRA</name>
<dbReference type="Proteomes" id="UP000053237">
    <property type="component" value="Unassembled WGS sequence"/>
</dbReference>
<dbReference type="OrthoDB" id="1111734at2759"/>
<dbReference type="InterPro" id="IPR009730">
    <property type="entry name" value="MFAP1_C"/>
</dbReference>
<feature type="compositionally biased region" description="Acidic residues" evidence="1">
    <location>
        <begin position="198"/>
        <end position="213"/>
    </location>
</feature>
<dbReference type="Pfam" id="PF06991">
    <property type="entry name" value="MFAP1"/>
    <property type="match status" value="1"/>
</dbReference>
<reference evidence="3 4" key="1">
    <citation type="submission" date="2012-05" db="EMBL/GenBank/DDBJ databases">
        <title>Recombination and specialization in a pathogen metapopulation.</title>
        <authorList>
            <person name="Gardiner A."/>
            <person name="Kemen E."/>
            <person name="Schultz-Larsen T."/>
            <person name="MacLean D."/>
            <person name="Van Oosterhout C."/>
            <person name="Jones J.D.G."/>
        </authorList>
    </citation>
    <scope>NUCLEOTIDE SEQUENCE [LARGE SCALE GENOMIC DNA]</scope>
    <source>
        <strain evidence="3 4">Ac Nc2</strain>
    </source>
</reference>
<feature type="compositionally biased region" description="Basic and acidic residues" evidence="1">
    <location>
        <begin position="122"/>
        <end position="131"/>
    </location>
</feature>
<evidence type="ECO:0000259" key="2">
    <source>
        <dbReference type="Pfam" id="PF06991"/>
    </source>
</evidence>
<evidence type="ECO:0000313" key="4">
    <source>
        <dbReference type="Proteomes" id="UP000053237"/>
    </source>
</evidence>
<feature type="compositionally biased region" description="Basic and acidic residues" evidence="1">
    <location>
        <begin position="162"/>
        <end position="176"/>
    </location>
</feature>
<dbReference type="STRING" id="65357.A0A024GTI8"/>
<protein>
    <recommendedName>
        <fullName evidence="2">Micro-fibrillar-associated protein 1 C-terminal domain-containing protein</fullName>
    </recommendedName>
</protein>